<gene>
    <name evidence="1" type="ORF">M9458_007462</name>
</gene>
<evidence type="ECO:0000313" key="1">
    <source>
        <dbReference type="EMBL" id="KAL0198922.1"/>
    </source>
</evidence>
<dbReference type="Pfam" id="PF05380">
    <property type="entry name" value="Peptidase_A17"/>
    <property type="match status" value="1"/>
</dbReference>
<sequence length="901" mass="102070">MNPARGYVKAKALLKEQFGNEQKVASAYMEKALLWPPIKTEDVRALQDLSFFLRGCCNAMEDVQYLHELDLPSNMLSIIRKLPYKLRDRWRNQVCELQERNNQRVKFKDIADFIEKQVKVLTDPVFGNIQDSPSVNDKGRNKLKSQVRSGNKGTSFATIAGIVEEKHQSVKEKEIIPSGHISRDCRKRISCTKCSLKHPTVLHKEPSNISEQTMRNTVVSVDNMLVTSGLTGAGDQDCKLPIVPVQVKSNKGSKIITTYAFLDQGSTAVFCTESLMHKLHLTGRKGCILLRTMGQEKVVSSNIVSGLEVASLDGDSFLELPKAYTQESMPVHKGNIPTERDIKRWSYLKTVQLPQIDAGIELLIGTNVPKALEPLEVVCSVDDGPYAIRTMLGWTVNGPLTGDSGGMADCEQPQITVNRVSAVNLDELWQQQFQNDFPENCLDDHTGMSREDHKFLELVINSVKHVNGHYQIALPLRNFNVSMPNNKNIVKQRLYHLKRKLQKDPVFYAEYNTFLNDLLLKDYAEKVPEEELDRGDGKVRVPSADIDLLRFLWWPEGDLEQQPVEYRMKVHLFGAASSPSCANFALRRCAEDNGHHYSEKAVEKLLHCFYVDDCLVSVVTEEEAVSLYKELISLCASGGFSLTKWMTNRPGVLESIPKNHRAKGMEGLNMKFASLPVERVLGVEWCIQSDSFKFKIVLKNRPLTRRGILSTVSSIYDPLGMLSPVVLTAKKILRDLCRREIGWDDTVPESTSKEWLKWLQQLHLLDSFKVDRCVKPSGFGDIDTAQLHHFCDASQDGYGMVSYLLLKNNCSEMHSAFIMGKARVAPLKTVTIPRMELIAATMASRMDVLWRRELQMDLLDSVFWTDSQSVLKYIRNETSRFKVFVANRVSQILKASHPIQW</sequence>
<protein>
    <submittedName>
        <fullName evidence="1">Uncharacterized protein</fullName>
    </submittedName>
</protein>
<reference evidence="1 2" key="1">
    <citation type="submission" date="2024-05" db="EMBL/GenBank/DDBJ databases">
        <title>Genome sequencing and assembly of Indian major carp, Cirrhinus mrigala (Hamilton, 1822).</title>
        <authorList>
            <person name="Mohindra V."/>
            <person name="Chowdhury L.M."/>
            <person name="Lal K."/>
            <person name="Jena J.K."/>
        </authorList>
    </citation>
    <scope>NUCLEOTIDE SEQUENCE [LARGE SCALE GENOMIC DNA]</scope>
    <source>
        <strain evidence="1">CM1030</strain>
        <tissue evidence="1">Blood</tissue>
    </source>
</reference>
<dbReference type="PANTHER" id="PTHR47331:SF1">
    <property type="entry name" value="GAG-LIKE PROTEIN"/>
    <property type="match status" value="1"/>
</dbReference>
<comment type="caution">
    <text evidence="1">The sequence shown here is derived from an EMBL/GenBank/DDBJ whole genome shotgun (WGS) entry which is preliminary data.</text>
</comment>
<organism evidence="1 2">
    <name type="scientific">Cirrhinus mrigala</name>
    <name type="common">Mrigala</name>
    <dbReference type="NCBI Taxonomy" id="683832"/>
    <lineage>
        <taxon>Eukaryota</taxon>
        <taxon>Metazoa</taxon>
        <taxon>Chordata</taxon>
        <taxon>Craniata</taxon>
        <taxon>Vertebrata</taxon>
        <taxon>Euteleostomi</taxon>
        <taxon>Actinopterygii</taxon>
        <taxon>Neopterygii</taxon>
        <taxon>Teleostei</taxon>
        <taxon>Ostariophysi</taxon>
        <taxon>Cypriniformes</taxon>
        <taxon>Cyprinidae</taxon>
        <taxon>Labeoninae</taxon>
        <taxon>Labeonini</taxon>
        <taxon>Cirrhinus</taxon>
    </lineage>
</organism>
<dbReference type="Proteomes" id="UP001529510">
    <property type="component" value="Unassembled WGS sequence"/>
</dbReference>
<dbReference type="InterPro" id="IPR008042">
    <property type="entry name" value="Retrotrans_Pao"/>
</dbReference>
<feature type="non-terminal residue" evidence="1">
    <location>
        <position position="901"/>
    </location>
</feature>
<dbReference type="AlphaFoldDB" id="A0ABD0RK65"/>
<dbReference type="EMBL" id="JAMKFB020000003">
    <property type="protein sequence ID" value="KAL0198922.1"/>
    <property type="molecule type" value="Genomic_DNA"/>
</dbReference>
<keyword evidence="2" id="KW-1185">Reference proteome</keyword>
<name>A0ABD0RK65_CIRMR</name>
<accession>A0ABD0RK65</accession>
<evidence type="ECO:0000313" key="2">
    <source>
        <dbReference type="Proteomes" id="UP001529510"/>
    </source>
</evidence>
<dbReference type="PANTHER" id="PTHR47331">
    <property type="entry name" value="PHD-TYPE DOMAIN-CONTAINING PROTEIN"/>
    <property type="match status" value="1"/>
</dbReference>
<dbReference type="SUPFAM" id="SSF56672">
    <property type="entry name" value="DNA/RNA polymerases"/>
    <property type="match status" value="1"/>
</dbReference>
<dbReference type="InterPro" id="IPR043502">
    <property type="entry name" value="DNA/RNA_pol_sf"/>
</dbReference>
<proteinExistence type="predicted"/>